<accession>A0ABP7RZ67</accession>
<dbReference type="EMBL" id="BAAAZD010000001">
    <property type="protein sequence ID" value="GAA4004099.1"/>
    <property type="molecule type" value="Genomic_DNA"/>
</dbReference>
<evidence type="ECO:0008006" key="3">
    <source>
        <dbReference type="Google" id="ProtNLM"/>
    </source>
</evidence>
<organism evidence="1 2">
    <name type="scientific">Sphingomonas humi</name>
    <dbReference type="NCBI Taxonomy" id="335630"/>
    <lineage>
        <taxon>Bacteria</taxon>
        <taxon>Pseudomonadati</taxon>
        <taxon>Pseudomonadota</taxon>
        <taxon>Alphaproteobacteria</taxon>
        <taxon>Sphingomonadales</taxon>
        <taxon>Sphingomonadaceae</taxon>
        <taxon>Sphingomonas</taxon>
    </lineage>
</organism>
<dbReference type="CDD" id="cd03801">
    <property type="entry name" value="GT4_PimA-like"/>
    <property type="match status" value="1"/>
</dbReference>
<name>A0ABP7RZ67_9SPHN</name>
<protein>
    <recommendedName>
        <fullName evidence="3">Glycosyltransferase</fullName>
    </recommendedName>
</protein>
<reference evidence="2" key="1">
    <citation type="journal article" date="2019" name="Int. J. Syst. Evol. Microbiol.">
        <title>The Global Catalogue of Microorganisms (GCM) 10K type strain sequencing project: providing services to taxonomists for standard genome sequencing and annotation.</title>
        <authorList>
            <consortium name="The Broad Institute Genomics Platform"/>
            <consortium name="The Broad Institute Genome Sequencing Center for Infectious Disease"/>
            <person name="Wu L."/>
            <person name="Ma J."/>
        </authorList>
    </citation>
    <scope>NUCLEOTIDE SEQUENCE [LARGE SCALE GENOMIC DNA]</scope>
    <source>
        <strain evidence="2">JCM 16603</strain>
    </source>
</reference>
<keyword evidence="2" id="KW-1185">Reference proteome</keyword>
<dbReference type="Gene3D" id="3.40.50.2000">
    <property type="entry name" value="Glycogen Phosphorylase B"/>
    <property type="match status" value="1"/>
</dbReference>
<dbReference type="Pfam" id="PF13692">
    <property type="entry name" value="Glyco_trans_1_4"/>
    <property type="match status" value="1"/>
</dbReference>
<sequence>MSGSVAVKILYVLNDDPSFSGYGGALRNRQILRSLRKVGKVDVVWIRSAGDQRLLSEPDGECISCLQLPPPRSLKTRLENYRFGRSEIGKLYRANRYDVIVTRQPAATLVVPKNLFPKVIMDCDDFVKSFAGGTFRQKVRNSLRTYATKRLIGKVRHVWLCSEPDLARARPLNPGTSLLRNIVAPFTPRTHASRSGLRVMMVGAFNYSPNLEGLRWFAGQVFGPVADKLGHVELHAVGLATEESKALGSDRIRIRGFVEDLHAEYALADVVICPVQSGGGTQIKVIEGLISERPVLCSRFSYLPFATLIEDGQHLIVADGAEEWKDKLEQILLRPDDFISMSREGRRRALEVFGEESFDREVANTVGDVLSDATKA</sequence>
<evidence type="ECO:0000313" key="1">
    <source>
        <dbReference type="EMBL" id="GAA4004099.1"/>
    </source>
</evidence>
<dbReference type="RefSeq" id="WP_344709564.1">
    <property type="nucleotide sequence ID" value="NZ_BAAAZD010000001.1"/>
</dbReference>
<evidence type="ECO:0000313" key="2">
    <source>
        <dbReference type="Proteomes" id="UP001501310"/>
    </source>
</evidence>
<dbReference type="SUPFAM" id="SSF53756">
    <property type="entry name" value="UDP-Glycosyltransferase/glycogen phosphorylase"/>
    <property type="match status" value="1"/>
</dbReference>
<comment type="caution">
    <text evidence="1">The sequence shown here is derived from an EMBL/GenBank/DDBJ whole genome shotgun (WGS) entry which is preliminary data.</text>
</comment>
<dbReference type="Proteomes" id="UP001501310">
    <property type="component" value="Unassembled WGS sequence"/>
</dbReference>
<proteinExistence type="predicted"/>
<gene>
    <name evidence="1" type="ORF">GCM10022211_15060</name>
</gene>